<dbReference type="Proteomes" id="UP000236740">
    <property type="component" value="Unassembled WGS sequence"/>
</dbReference>
<dbReference type="AlphaFoldDB" id="A0A1H6BF12"/>
<feature type="domain" description="Halobacterial output" evidence="1">
    <location>
        <begin position="16"/>
        <end position="85"/>
    </location>
</feature>
<gene>
    <name evidence="2" type="ORF">DV707_16280</name>
    <name evidence="3" type="ORF">SAMN04488133_2783</name>
</gene>
<dbReference type="Proteomes" id="UP000296733">
    <property type="component" value="Plasmid unnamed1"/>
</dbReference>
<dbReference type="EMBL" id="CP031312">
    <property type="protein sequence ID" value="QCC49300.1"/>
    <property type="molecule type" value="Genomic_DNA"/>
</dbReference>
<evidence type="ECO:0000313" key="3">
    <source>
        <dbReference type="EMBL" id="SEG58836.1"/>
    </source>
</evidence>
<evidence type="ECO:0000313" key="4">
    <source>
        <dbReference type="Proteomes" id="UP000236740"/>
    </source>
</evidence>
<dbReference type="KEGG" id="hlm:DV707_16280"/>
<sequence length="96" mass="10538">MKERPEQAVYRYDWEDVPPSVAVVEALSDSTGRDSTDLPTLNDSIDPDALDALCSDSTNDREAVTVTFAYADHTVTVLGDGAVVLDRDRTAHRLDQ</sequence>
<name>A0A1H6BF12_9EURY</name>
<evidence type="ECO:0000259" key="1">
    <source>
        <dbReference type="Pfam" id="PF18545"/>
    </source>
</evidence>
<dbReference type="Pfam" id="PF18545">
    <property type="entry name" value="HalOD1"/>
    <property type="match status" value="1"/>
</dbReference>
<dbReference type="OrthoDB" id="271604at2157"/>
<dbReference type="GeneID" id="39859678"/>
<geneLocation type="plasmid" evidence="2">
    <name>unnamed1</name>
</geneLocation>
<keyword evidence="2" id="KW-0614">Plasmid</keyword>
<dbReference type="InterPro" id="IPR040624">
    <property type="entry name" value="HalOD1"/>
</dbReference>
<dbReference type="EMBL" id="FNVN01000004">
    <property type="protein sequence ID" value="SEG58836.1"/>
    <property type="molecule type" value="Genomic_DNA"/>
</dbReference>
<evidence type="ECO:0000313" key="5">
    <source>
        <dbReference type="Proteomes" id="UP000296733"/>
    </source>
</evidence>
<protein>
    <recommendedName>
        <fullName evidence="1">Halobacterial output domain-containing protein</fullName>
    </recommendedName>
</protein>
<proteinExistence type="predicted"/>
<dbReference type="RefSeq" id="WP_103992465.1">
    <property type="nucleotide sequence ID" value="NZ_CP031312.1"/>
</dbReference>
<keyword evidence="4" id="KW-1185">Reference proteome</keyword>
<accession>A0A1H6BF12</accession>
<organism evidence="3 4">
    <name type="scientific">Halobellus limi</name>
    <dbReference type="NCBI Taxonomy" id="699433"/>
    <lineage>
        <taxon>Archaea</taxon>
        <taxon>Methanobacteriati</taxon>
        <taxon>Methanobacteriota</taxon>
        <taxon>Stenosarchaea group</taxon>
        <taxon>Halobacteria</taxon>
        <taxon>Halobacteriales</taxon>
        <taxon>Haloferacaceae</taxon>
        <taxon>Halobellus</taxon>
    </lineage>
</organism>
<evidence type="ECO:0000313" key="2">
    <source>
        <dbReference type="EMBL" id="QCC49300.1"/>
    </source>
</evidence>
<reference evidence="3 4" key="1">
    <citation type="submission" date="2016-10" db="EMBL/GenBank/DDBJ databases">
        <authorList>
            <person name="de Groot N.N."/>
        </authorList>
    </citation>
    <scope>NUCLEOTIDE SEQUENCE [LARGE SCALE GENOMIC DNA]</scope>
    <source>
        <strain evidence="3 4">CGMCC 1.10331</strain>
    </source>
</reference>
<reference evidence="2 5" key="2">
    <citation type="journal article" date="2019" name="Nat. Commun.">
        <title>A new type of DNA phosphorothioation-based antiviral system in archaea.</title>
        <authorList>
            <person name="Xiong L."/>
            <person name="Liu S."/>
            <person name="Chen S."/>
            <person name="Xiao Y."/>
            <person name="Zhu B."/>
            <person name="Gao Y."/>
            <person name="Zhang Y."/>
            <person name="Chen B."/>
            <person name="Luo J."/>
            <person name="Deng Z."/>
            <person name="Chen X."/>
            <person name="Wang L."/>
            <person name="Chen S."/>
        </authorList>
    </citation>
    <scope>NUCLEOTIDE SEQUENCE [LARGE SCALE GENOMIC DNA]</scope>
    <source>
        <strain evidence="2 5">CGMCC 1.10331</strain>
        <plasmid evidence="2 5">unnamed1</plasmid>
    </source>
</reference>